<dbReference type="Pfam" id="PF04493">
    <property type="entry name" value="Endonuclease_5"/>
    <property type="match status" value="1"/>
</dbReference>
<evidence type="ECO:0000313" key="8">
    <source>
        <dbReference type="Proteomes" id="UP000184278"/>
    </source>
</evidence>
<dbReference type="GO" id="GO:0005737">
    <property type="term" value="C:cytoplasm"/>
    <property type="evidence" value="ECO:0007669"/>
    <property type="project" value="UniProtKB-SubCell"/>
</dbReference>
<evidence type="ECO:0000256" key="2">
    <source>
        <dbReference type="ARBA" id="ARBA00022490"/>
    </source>
</evidence>
<dbReference type="EMBL" id="FQXK01000023">
    <property type="protein sequence ID" value="SHI28072.1"/>
    <property type="molecule type" value="Genomic_DNA"/>
</dbReference>
<keyword evidence="3 6" id="KW-0540">Nuclease</keyword>
<keyword evidence="8" id="KW-1185">Reference proteome</keyword>
<evidence type="ECO:0000256" key="6">
    <source>
        <dbReference type="HAMAP-Rule" id="MF_00801"/>
    </source>
</evidence>
<gene>
    <name evidence="6" type="primary">nfi</name>
    <name evidence="7" type="ORF">SAMN02745229_02732</name>
</gene>
<dbReference type="InterPro" id="IPR007581">
    <property type="entry name" value="Endonuclease-V"/>
</dbReference>
<evidence type="ECO:0000256" key="5">
    <source>
        <dbReference type="ARBA" id="ARBA00022801"/>
    </source>
</evidence>
<comment type="similarity">
    <text evidence="6">Belongs to the endonuclease V family.</text>
</comment>
<organism evidence="7 8">
    <name type="scientific">Butyrivibrio fibrisolvens DSM 3071</name>
    <dbReference type="NCBI Taxonomy" id="1121131"/>
    <lineage>
        <taxon>Bacteria</taxon>
        <taxon>Bacillati</taxon>
        <taxon>Bacillota</taxon>
        <taxon>Clostridia</taxon>
        <taxon>Lachnospirales</taxon>
        <taxon>Lachnospiraceae</taxon>
        <taxon>Butyrivibrio</taxon>
    </lineage>
</organism>
<keyword evidence="4 6" id="KW-0255">Endonuclease</keyword>
<dbReference type="PANTHER" id="PTHR28511">
    <property type="entry name" value="ENDONUCLEASE V"/>
    <property type="match status" value="1"/>
</dbReference>
<dbReference type="GO" id="GO:0000287">
    <property type="term" value="F:magnesium ion binding"/>
    <property type="evidence" value="ECO:0007669"/>
    <property type="project" value="UniProtKB-UniRule"/>
</dbReference>
<keyword evidence="6" id="KW-0460">Magnesium</keyword>
<dbReference type="EC" id="3.1.21.7" evidence="6"/>
<keyword evidence="6" id="KW-0479">Metal-binding</keyword>
<evidence type="ECO:0000313" key="7">
    <source>
        <dbReference type="EMBL" id="SHI28072.1"/>
    </source>
</evidence>
<dbReference type="PANTHER" id="PTHR28511:SF1">
    <property type="entry name" value="ENDONUCLEASE V"/>
    <property type="match status" value="1"/>
</dbReference>
<feature type="binding site" evidence="6">
    <location>
        <position position="112"/>
    </location>
    <ligand>
        <name>Mg(2+)</name>
        <dbReference type="ChEBI" id="CHEBI:18420"/>
    </ligand>
</feature>
<comment type="catalytic activity">
    <reaction evidence="6">
        <text>Endonucleolytic cleavage at apurinic or apyrimidinic sites to products with a 5'-phosphate.</text>
        <dbReference type="EC" id="3.1.21.7"/>
    </reaction>
</comment>
<dbReference type="Gene3D" id="3.30.2170.10">
    <property type="entry name" value="archaeoglobus fulgidus dsm 4304 superfamily"/>
    <property type="match status" value="1"/>
</dbReference>
<reference evidence="8" key="1">
    <citation type="submission" date="2016-11" db="EMBL/GenBank/DDBJ databases">
        <authorList>
            <person name="Varghese N."/>
            <person name="Submissions S."/>
        </authorList>
    </citation>
    <scope>NUCLEOTIDE SEQUENCE [LARGE SCALE GENOMIC DNA]</scope>
    <source>
        <strain evidence="8">DSM 3071</strain>
    </source>
</reference>
<feature type="binding site" evidence="6">
    <location>
        <position position="42"/>
    </location>
    <ligand>
        <name>Mg(2+)</name>
        <dbReference type="ChEBI" id="CHEBI:18420"/>
    </ligand>
</feature>
<dbReference type="GeneID" id="89510954"/>
<dbReference type="HAMAP" id="MF_00801">
    <property type="entry name" value="Endonuclease_5"/>
    <property type="match status" value="1"/>
</dbReference>
<proteinExistence type="inferred from homology"/>
<comment type="subcellular location">
    <subcellularLocation>
        <location evidence="1 6">Cytoplasm</location>
    </subcellularLocation>
</comment>
<comment type="function">
    <text evidence="6">DNA repair enzyme involved in the repair of deaminated bases. Selectively cleaves double-stranded DNA at the second phosphodiester bond 3' to a deoxyinosine leaving behind the intact lesion on the nicked DNA.</text>
</comment>
<keyword evidence="5 6" id="KW-0378">Hydrolase</keyword>
<evidence type="ECO:0000256" key="1">
    <source>
        <dbReference type="ARBA" id="ARBA00004496"/>
    </source>
</evidence>
<keyword evidence="6" id="KW-0234">DNA repair</keyword>
<dbReference type="Proteomes" id="UP000184278">
    <property type="component" value="Unassembled WGS sequence"/>
</dbReference>
<dbReference type="GO" id="GO:0043737">
    <property type="term" value="F:deoxyribonuclease V activity"/>
    <property type="evidence" value="ECO:0007669"/>
    <property type="project" value="UniProtKB-UniRule"/>
</dbReference>
<comment type="cofactor">
    <cofactor evidence="6">
        <name>Mg(2+)</name>
        <dbReference type="ChEBI" id="CHEBI:18420"/>
    </cofactor>
</comment>
<dbReference type="AlphaFoldDB" id="A0A1M5ZV26"/>
<dbReference type="RefSeq" id="WP_330393653.1">
    <property type="nucleotide sequence ID" value="NZ_FQXK01000023.1"/>
</dbReference>
<accession>A0A1M5ZV26</accession>
<dbReference type="CDD" id="cd06559">
    <property type="entry name" value="Endonuclease_V"/>
    <property type="match status" value="1"/>
</dbReference>
<keyword evidence="6" id="KW-0227">DNA damage</keyword>
<evidence type="ECO:0000256" key="4">
    <source>
        <dbReference type="ARBA" id="ARBA00022759"/>
    </source>
</evidence>
<name>A0A1M5ZV26_BUTFI</name>
<sequence>MTEEQNRNLETEYIEKQLKLQKQIDFANAVHPESVKTVAGVDLAYWKEDDGEHAVCCIVVIDFLTKEIIEKKYVSEKVKVPYIPGCLAFREIPLFLKAYEKVETDVDVLFFDGNGYLHPRHMGLATHAGIVIGKSTIGIAKSYFKIGDIDFTMPELEQNSFTDIIISGEVYGRVLRTHKAVKPIFVSIGNKIDLDTATQMASALVTKDSHIPIPTRLADIMTHEVRKAEKNSV</sequence>
<protein>
    <recommendedName>
        <fullName evidence="6">Endonuclease V</fullName>
        <ecNumber evidence="6">3.1.21.7</ecNumber>
    </recommendedName>
    <alternativeName>
        <fullName evidence="6">Deoxyinosine 3'endonuclease</fullName>
    </alternativeName>
    <alternativeName>
        <fullName evidence="6">Deoxyribonuclease V</fullName>
        <shortName evidence="6">DNase V</shortName>
    </alternativeName>
</protein>
<feature type="site" description="Interaction with target DNA" evidence="6">
    <location>
        <position position="82"/>
    </location>
</feature>
<keyword evidence="2 6" id="KW-0963">Cytoplasm</keyword>
<dbReference type="GO" id="GO:0003727">
    <property type="term" value="F:single-stranded RNA binding"/>
    <property type="evidence" value="ECO:0007669"/>
    <property type="project" value="TreeGrafter"/>
</dbReference>
<dbReference type="GO" id="GO:0006281">
    <property type="term" value="P:DNA repair"/>
    <property type="evidence" value="ECO:0007669"/>
    <property type="project" value="UniProtKB-UniRule"/>
</dbReference>
<evidence type="ECO:0000256" key="3">
    <source>
        <dbReference type="ARBA" id="ARBA00022722"/>
    </source>
</evidence>
<dbReference type="GO" id="GO:0016891">
    <property type="term" value="F:RNA endonuclease activity producing 5'-phosphomonoesters, hydrolytic mechanism"/>
    <property type="evidence" value="ECO:0007669"/>
    <property type="project" value="TreeGrafter"/>
</dbReference>